<protein>
    <submittedName>
        <fullName evidence="2">Uncharacterized protein</fullName>
    </submittedName>
</protein>
<dbReference type="AlphaFoldDB" id="A0A6G1SEE6"/>
<accession>A0A6G1SEE6</accession>
<proteinExistence type="predicted"/>
<feature type="compositionally biased region" description="Basic and acidic residues" evidence="1">
    <location>
        <begin position="33"/>
        <end position="48"/>
    </location>
</feature>
<gene>
    <name evidence="2" type="ORF">g.7164</name>
</gene>
<feature type="region of interest" description="Disordered" evidence="1">
    <location>
        <begin position="1"/>
        <end position="48"/>
    </location>
</feature>
<feature type="compositionally biased region" description="Acidic residues" evidence="1">
    <location>
        <begin position="17"/>
        <end position="32"/>
    </location>
</feature>
<organism evidence="2">
    <name type="scientific">Aceria tosichella</name>
    <name type="common">wheat curl mite</name>
    <dbReference type="NCBI Taxonomy" id="561515"/>
    <lineage>
        <taxon>Eukaryota</taxon>
        <taxon>Metazoa</taxon>
        <taxon>Ecdysozoa</taxon>
        <taxon>Arthropoda</taxon>
        <taxon>Chelicerata</taxon>
        <taxon>Arachnida</taxon>
        <taxon>Acari</taxon>
        <taxon>Acariformes</taxon>
        <taxon>Trombidiformes</taxon>
        <taxon>Prostigmata</taxon>
        <taxon>Eupodina</taxon>
        <taxon>Eriophyoidea</taxon>
        <taxon>Eriophyidae</taxon>
        <taxon>Eriophyinae</taxon>
        <taxon>Aceriini</taxon>
        <taxon>Aceria</taxon>
    </lineage>
</organism>
<dbReference type="EMBL" id="GGYP01003561">
    <property type="protein sequence ID" value="MDE48332.1"/>
    <property type="molecule type" value="Transcribed_RNA"/>
</dbReference>
<reference evidence="2" key="1">
    <citation type="submission" date="2018-10" db="EMBL/GenBank/DDBJ databases">
        <title>Transcriptome assembly of Aceria tosichella (Wheat curl mite) Type 2.</title>
        <authorList>
            <person name="Scully E.D."/>
            <person name="Geib S.M."/>
            <person name="Palmer N.A."/>
            <person name="Gupta A.K."/>
            <person name="Sarath G."/>
            <person name="Tatineni S."/>
        </authorList>
    </citation>
    <scope>NUCLEOTIDE SEQUENCE</scope>
    <source>
        <strain evidence="2">LincolnNE</strain>
    </source>
</reference>
<sequence>MSDEEQNQAEPNPQGDEREDENDFRDDEDDKDDETRAAEDKAAKEAARKRCYKFADPPKIYSDVKPEAALKDLNQLVASHISEQEIVYMSELREYVTGKSGSWSVGDEHLTMLAGFLANKDNVFAPNVPLLTLQILRASALKDDFVLILHQDRKEHRIMSYINLMEQLTLAEQEETVKFLCNMCGSPGSFDWLMYISEWTDYDGSVTSNSRVTTKAAVHAILNDKLSTLQEVGMNLMFNLSLKNVFDDVASELSTAILQYLHTDLSLEHARLCLIALSRFMDINTTDIAALTKMLGPDLSKFNGKEKEIDELVQRIQSKLPNV</sequence>
<evidence type="ECO:0000313" key="2">
    <source>
        <dbReference type="EMBL" id="MDE48332.1"/>
    </source>
</evidence>
<name>A0A6G1SEE6_9ACAR</name>
<evidence type="ECO:0000256" key="1">
    <source>
        <dbReference type="SAM" id="MobiDB-lite"/>
    </source>
</evidence>